<name>A0A7W8BIV7_9ACTN</name>
<protein>
    <submittedName>
        <fullName evidence="1">Uncharacterized protein</fullName>
    </submittedName>
</protein>
<organism evidence="1 2">
    <name type="scientific">Streptomyces griseoloalbus</name>
    <dbReference type="NCBI Taxonomy" id="67303"/>
    <lineage>
        <taxon>Bacteria</taxon>
        <taxon>Bacillati</taxon>
        <taxon>Actinomycetota</taxon>
        <taxon>Actinomycetes</taxon>
        <taxon>Kitasatosporales</taxon>
        <taxon>Streptomycetaceae</taxon>
        <taxon>Streptomyces</taxon>
    </lineage>
</organism>
<dbReference type="Proteomes" id="UP000568022">
    <property type="component" value="Unassembled WGS sequence"/>
</dbReference>
<evidence type="ECO:0000313" key="1">
    <source>
        <dbReference type="EMBL" id="MBB5124239.1"/>
    </source>
</evidence>
<dbReference type="EMBL" id="JACHJE010000002">
    <property type="protein sequence ID" value="MBB5124239.1"/>
    <property type="molecule type" value="Genomic_DNA"/>
</dbReference>
<proteinExistence type="predicted"/>
<accession>A0A7W8BIV7</accession>
<gene>
    <name evidence="1" type="ORF">FHS32_000967</name>
</gene>
<comment type="caution">
    <text evidence="1">The sequence shown here is derived from an EMBL/GenBank/DDBJ whole genome shotgun (WGS) entry which is preliminary data.</text>
</comment>
<keyword evidence="2" id="KW-1185">Reference proteome</keyword>
<evidence type="ECO:0000313" key="2">
    <source>
        <dbReference type="Proteomes" id="UP000568022"/>
    </source>
</evidence>
<reference evidence="1 2" key="1">
    <citation type="submission" date="2020-08" db="EMBL/GenBank/DDBJ databases">
        <title>Genomic Encyclopedia of Type Strains, Phase III (KMG-III): the genomes of soil and plant-associated and newly described type strains.</title>
        <authorList>
            <person name="Whitman W."/>
        </authorList>
    </citation>
    <scope>NUCLEOTIDE SEQUENCE [LARGE SCALE GENOMIC DNA]</scope>
    <source>
        <strain evidence="1 2">CECT 3226</strain>
    </source>
</reference>
<sequence>MAGAALALVPRPYPTRWPLIRRREEQGPGQELPDA</sequence>
<dbReference type="AlphaFoldDB" id="A0A7W8BIV7"/>